<dbReference type="InterPro" id="IPR001020">
    <property type="entry name" value="PTS_HPr_His_P_site"/>
</dbReference>
<dbReference type="PANTHER" id="PTHR33705">
    <property type="entry name" value="PHOSPHOCARRIER PROTEIN HPR"/>
    <property type="match status" value="1"/>
</dbReference>
<feature type="domain" description="HPr" evidence="5">
    <location>
        <begin position="7"/>
        <end position="94"/>
    </location>
</feature>
<evidence type="ECO:0000313" key="7">
    <source>
        <dbReference type="Proteomes" id="UP000189545"/>
    </source>
</evidence>
<keyword evidence="7" id="KW-1185">Reference proteome</keyword>
<evidence type="ECO:0000313" key="6">
    <source>
        <dbReference type="EMBL" id="AQS40281.1"/>
    </source>
</evidence>
<keyword evidence="4" id="KW-0598">Phosphotransferase system</keyword>
<dbReference type="AlphaFoldDB" id="A0A1S6HXQ0"/>
<dbReference type="NCBIfam" id="TIGR01003">
    <property type="entry name" value="PTS_HPr_family"/>
    <property type="match status" value="1"/>
</dbReference>
<dbReference type="Proteomes" id="UP000189545">
    <property type="component" value="Chromosome"/>
</dbReference>
<keyword evidence="3" id="KW-0963">Cytoplasm</keyword>
<dbReference type="PANTHER" id="PTHR33705:SF2">
    <property type="entry name" value="PHOSPHOCARRIER PROTEIN NPR"/>
    <property type="match status" value="1"/>
</dbReference>
<dbReference type="GO" id="GO:0009401">
    <property type="term" value="P:phosphoenolpyruvate-dependent sugar phosphotransferase system"/>
    <property type="evidence" value="ECO:0007669"/>
    <property type="project" value="UniProtKB-KW"/>
</dbReference>
<proteinExistence type="inferred from homology"/>
<dbReference type="InterPro" id="IPR035895">
    <property type="entry name" value="HPr-like_sf"/>
</dbReference>
<dbReference type="PROSITE" id="PS51350">
    <property type="entry name" value="PTS_HPR_DOM"/>
    <property type="match status" value="1"/>
</dbReference>
<dbReference type="Pfam" id="PF00381">
    <property type="entry name" value="PTS-HPr"/>
    <property type="match status" value="1"/>
</dbReference>
<dbReference type="SUPFAM" id="SSF55594">
    <property type="entry name" value="HPr-like"/>
    <property type="match status" value="1"/>
</dbReference>
<gene>
    <name evidence="6" type="ORF">Sps_05212</name>
</gene>
<dbReference type="STRING" id="225848.Sps_05212"/>
<sequence>MNWTMTKLERQVTICNKLGLHARAATKLAILASEFDAEITIVQGEKKASAASVLGLLMLETGMGKTITLQGEGQDADAALDAICALVDAKFDEAS</sequence>
<evidence type="ECO:0000256" key="1">
    <source>
        <dbReference type="ARBA" id="ARBA00004496"/>
    </source>
</evidence>
<accession>A0A1S6HXQ0</accession>
<protein>
    <submittedName>
        <fullName evidence="6">HPr-like nitrogen-regulatory protein NPr</fullName>
    </submittedName>
</protein>
<dbReference type="InterPro" id="IPR000032">
    <property type="entry name" value="HPr-like"/>
</dbReference>
<dbReference type="InterPro" id="IPR050399">
    <property type="entry name" value="HPr"/>
</dbReference>
<dbReference type="PROSITE" id="PS00369">
    <property type="entry name" value="PTS_HPR_HIS"/>
    <property type="match status" value="1"/>
</dbReference>
<reference evidence="6 7" key="1">
    <citation type="submission" date="2016-03" db="EMBL/GenBank/DDBJ databases">
        <title>Complete genome sequence of Shewanella psychrophila WP2, a deep sea bacterium isolated from west Pacific sediment.</title>
        <authorList>
            <person name="Xu G."/>
            <person name="Jian H."/>
        </authorList>
    </citation>
    <scope>NUCLEOTIDE SEQUENCE [LARGE SCALE GENOMIC DNA]</scope>
    <source>
        <strain evidence="6 7">WP2</strain>
    </source>
</reference>
<organism evidence="6 7">
    <name type="scientific">Shewanella psychrophila</name>
    <dbReference type="NCBI Taxonomy" id="225848"/>
    <lineage>
        <taxon>Bacteria</taxon>
        <taxon>Pseudomonadati</taxon>
        <taxon>Pseudomonadota</taxon>
        <taxon>Gammaproteobacteria</taxon>
        <taxon>Alteromonadales</taxon>
        <taxon>Shewanellaceae</taxon>
        <taxon>Shewanella</taxon>
    </lineage>
</organism>
<dbReference type="PRINTS" id="PR00107">
    <property type="entry name" value="PHOSPHOCPHPR"/>
</dbReference>
<name>A0A1S6HXQ0_9GAMM</name>
<dbReference type="EMBL" id="CP014782">
    <property type="protein sequence ID" value="AQS40281.1"/>
    <property type="molecule type" value="Genomic_DNA"/>
</dbReference>
<evidence type="ECO:0000256" key="3">
    <source>
        <dbReference type="ARBA" id="ARBA00022490"/>
    </source>
</evidence>
<comment type="similarity">
    <text evidence="2">Belongs to the HPr family.</text>
</comment>
<dbReference type="KEGG" id="spsw:Sps_05212"/>
<evidence type="ECO:0000256" key="2">
    <source>
        <dbReference type="ARBA" id="ARBA00010736"/>
    </source>
</evidence>
<evidence type="ECO:0000256" key="4">
    <source>
        <dbReference type="ARBA" id="ARBA00022683"/>
    </source>
</evidence>
<dbReference type="GO" id="GO:0005737">
    <property type="term" value="C:cytoplasm"/>
    <property type="evidence" value="ECO:0007669"/>
    <property type="project" value="UniProtKB-SubCell"/>
</dbReference>
<evidence type="ECO:0000259" key="5">
    <source>
        <dbReference type="PROSITE" id="PS51350"/>
    </source>
</evidence>
<dbReference type="Gene3D" id="3.30.1340.10">
    <property type="entry name" value="HPr-like"/>
    <property type="match status" value="1"/>
</dbReference>
<comment type="subcellular location">
    <subcellularLocation>
        <location evidence="1">Cytoplasm</location>
    </subcellularLocation>
</comment>